<dbReference type="AlphaFoldDB" id="A0A1G2K4R4"/>
<proteinExistence type="predicted"/>
<sequence length="502" mass="57700">MDVFMQKRTMGIETEYGLLLRRSNGKFCQKPVNAKFLAHPWLTQTKTFDELYLFKDENDPTKGLWIGANGGKIYHDTVASSKDLDRAEYSSAECINGKDVALYDAAGDLLMQKVRESFMRSGAFKRMHCATHAHEDVVISKNNSDFIRPAEKPRESMHFYGSHENYIAYKRFFRVNEIDGFTECILPFLVSRTILHGSGGMWYTPESGWHYVISPRALATFRAEGRSAIYERPIIMSKDIGIDDRKKLYMRLHLVYGDSNMSPRSTWIRFDSTHLMLRVLEELGNEARLPVLENPMEALHAFATDTTLKAKAETHDHGHLTALDLQKLCIELVQKLELSDYEKAFAEYWASVVRRLEEDPLNLRKELDWVIKKNFIERSMARHGYDIRHEKARVLDVSYSELSPKGIYYRIEAAGGIEPLFAKKSVEAALQTPPPETRAALRSKYIIAVRKKFGKKNSGDCTLVRWESVHYAPKVRLDNPFATKSKRLTRVLNSKKFLNPAT</sequence>
<dbReference type="Proteomes" id="UP000177152">
    <property type="component" value="Unassembled WGS sequence"/>
</dbReference>
<comment type="caution">
    <text evidence="1">The sequence shown here is derived from an EMBL/GenBank/DDBJ whole genome shotgun (WGS) entry which is preliminary data.</text>
</comment>
<gene>
    <name evidence="1" type="ORF">A2633_02155</name>
</gene>
<dbReference type="PANTHER" id="PTHR42307:SF2">
    <property type="entry name" value="PUP DEAMIDASE_DEPUPYLASE"/>
    <property type="match status" value="1"/>
</dbReference>
<dbReference type="GO" id="GO:0070490">
    <property type="term" value="P:protein pupylation"/>
    <property type="evidence" value="ECO:0007669"/>
    <property type="project" value="TreeGrafter"/>
</dbReference>
<organism evidence="1 2">
    <name type="scientific">Candidatus Sungbacteria bacterium RIFCSPHIGHO2_01_FULL_47_32</name>
    <dbReference type="NCBI Taxonomy" id="1802264"/>
    <lineage>
        <taxon>Bacteria</taxon>
        <taxon>Candidatus Sungiibacteriota</taxon>
    </lineage>
</organism>
<dbReference type="EMBL" id="MHQC01000037">
    <property type="protein sequence ID" value="OGZ94385.1"/>
    <property type="molecule type" value="Genomic_DNA"/>
</dbReference>
<dbReference type="GO" id="GO:0019941">
    <property type="term" value="P:modification-dependent protein catabolic process"/>
    <property type="evidence" value="ECO:0007669"/>
    <property type="project" value="InterPro"/>
</dbReference>
<dbReference type="Pfam" id="PF03136">
    <property type="entry name" value="Pup_ligase"/>
    <property type="match status" value="1"/>
</dbReference>
<evidence type="ECO:0000313" key="2">
    <source>
        <dbReference type="Proteomes" id="UP000177152"/>
    </source>
</evidence>
<protein>
    <recommendedName>
        <fullName evidence="3">Proteasome accessory factor PafA2</fullName>
    </recommendedName>
</protein>
<dbReference type="GO" id="GO:0010498">
    <property type="term" value="P:proteasomal protein catabolic process"/>
    <property type="evidence" value="ECO:0007669"/>
    <property type="project" value="InterPro"/>
</dbReference>
<evidence type="ECO:0000313" key="1">
    <source>
        <dbReference type="EMBL" id="OGZ94385.1"/>
    </source>
</evidence>
<accession>A0A1G2K4R4</accession>
<dbReference type="InterPro" id="IPR004347">
    <property type="entry name" value="Pup_ligase/deamidase"/>
</dbReference>
<reference evidence="1 2" key="1">
    <citation type="journal article" date="2016" name="Nat. Commun.">
        <title>Thousands of microbial genomes shed light on interconnected biogeochemical processes in an aquifer system.</title>
        <authorList>
            <person name="Anantharaman K."/>
            <person name="Brown C.T."/>
            <person name="Hug L.A."/>
            <person name="Sharon I."/>
            <person name="Castelle C.J."/>
            <person name="Probst A.J."/>
            <person name="Thomas B.C."/>
            <person name="Singh A."/>
            <person name="Wilkins M.J."/>
            <person name="Karaoz U."/>
            <person name="Brodie E.L."/>
            <person name="Williams K.H."/>
            <person name="Hubbard S.S."/>
            <person name="Banfield J.F."/>
        </authorList>
    </citation>
    <scope>NUCLEOTIDE SEQUENCE [LARGE SCALE GENOMIC DNA]</scope>
</reference>
<evidence type="ECO:0008006" key="3">
    <source>
        <dbReference type="Google" id="ProtNLM"/>
    </source>
</evidence>
<dbReference type="PANTHER" id="PTHR42307">
    <property type="entry name" value="PUP DEAMIDASE/DEPUPYLASE"/>
    <property type="match status" value="1"/>
</dbReference>
<name>A0A1G2K4R4_9BACT</name>
<dbReference type="GO" id="GO:0005524">
    <property type="term" value="F:ATP binding"/>
    <property type="evidence" value="ECO:0007669"/>
    <property type="project" value="TreeGrafter"/>
</dbReference>